<dbReference type="PROSITE" id="PS50235">
    <property type="entry name" value="USP_3"/>
    <property type="match status" value="1"/>
</dbReference>
<dbReference type="PROSITE" id="PS00972">
    <property type="entry name" value="USP_1"/>
    <property type="match status" value="1"/>
</dbReference>
<keyword evidence="15" id="KW-1185">Reference proteome</keyword>
<dbReference type="PROSITE" id="PS00973">
    <property type="entry name" value="USP_2"/>
    <property type="match status" value="1"/>
</dbReference>
<dbReference type="FunFam" id="3.90.70.10:FF:000176">
    <property type="entry name" value="Ubiquitin-specific protease"/>
    <property type="match status" value="1"/>
</dbReference>
<feature type="region of interest" description="Disordered" evidence="12">
    <location>
        <begin position="899"/>
        <end position="925"/>
    </location>
</feature>
<dbReference type="Pfam" id="PF13446">
    <property type="entry name" value="RPT"/>
    <property type="match status" value="4"/>
</dbReference>
<dbReference type="Proteomes" id="UP000243052">
    <property type="component" value="Chromosome vii"/>
</dbReference>
<feature type="domain" description="USP" evidence="13">
    <location>
        <begin position="728"/>
        <end position="1273"/>
    </location>
</feature>
<reference evidence="14 15" key="1">
    <citation type="submission" date="2016-01" db="EMBL/GenBank/DDBJ databases">
        <title>Genome sequence of the yeast Holleya sinecauda.</title>
        <authorList>
            <person name="Dietrich F.S."/>
        </authorList>
    </citation>
    <scope>NUCLEOTIDE SEQUENCE [LARGE SCALE GENOMIC DNA]</scope>
    <source>
        <strain evidence="14 15">ATCC 58844</strain>
    </source>
</reference>
<dbReference type="PANTHER" id="PTHR43982">
    <property type="entry name" value="UBIQUITIN CARBOXYL-TERMINAL HYDROLASE"/>
    <property type="match status" value="1"/>
</dbReference>
<dbReference type="InterPro" id="IPR038765">
    <property type="entry name" value="Papain-like_cys_pep_sf"/>
</dbReference>
<keyword evidence="7" id="KW-0788">Thiol protease</keyword>
<proteinExistence type="inferred from homology"/>
<evidence type="ECO:0000313" key="15">
    <source>
        <dbReference type="Proteomes" id="UP000243052"/>
    </source>
</evidence>
<protein>
    <recommendedName>
        <fullName evidence="8">Ubiquitin carboxyl-terminal hydrolase 2</fullName>
        <ecNumber evidence="3">3.4.19.12</ecNumber>
    </recommendedName>
    <alternativeName>
        <fullName evidence="10">Deubiquitinating enzyme 2</fullName>
    </alternativeName>
    <alternativeName>
        <fullName evidence="9">Ubiquitin thioesterase 2</fullName>
    </alternativeName>
    <alternativeName>
        <fullName evidence="11">Ubiquitin-specific-processing protease 2</fullName>
    </alternativeName>
</protein>
<dbReference type="PANTHER" id="PTHR43982:SF6">
    <property type="entry name" value="UBIQUITIN CARBOXYL-TERMINAL HYDROLASE 2-RELATED"/>
    <property type="match status" value="1"/>
</dbReference>
<evidence type="ECO:0000256" key="6">
    <source>
        <dbReference type="ARBA" id="ARBA00022801"/>
    </source>
</evidence>
<dbReference type="STRING" id="45286.A0A120K2M8"/>
<keyword evidence="5" id="KW-0833">Ubl conjugation pathway</keyword>
<gene>
    <name evidence="14" type="ORF">AW171_hschr74043</name>
</gene>
<comment type="similarity">
    <text evidence="2">Belongs to the peptidase C19 family.</text>
</comment>
<dbReference type="EMBL" id="CP014247">
    <property type="protein sequence ID" value="AMD22035.1"/>
    <property type="molecule type" value="Genomic_DNA"/>
</dbReference>
<dbReference type="InterPro" id="IPR028889">
    <property type="entry name" value="USP"/>
</dbReference>
<evidence type="ECO:0000256" key="5">
    <source>
        <dbReference type="ARBA" id="ARBA00022786"/>
    </source>
</evidence>
<evidence type="ECO:0000256" key="2">
    <source>
        <dbReference type="ARBA" id="ARBA00009085"/>
    </source>
</evidence>
<evidence type="ECO:0000259" key="13">
    <source>
        <dbReference type="PROSITE" id="PS50235"/>
    </source>
</evidence>
<dbReference type="GO" id="GO:0016579">
    <property type="term" value="P:protein deubiquitination"/>
    <property type="evidence" value="ECO:0007669"/>
    <property type="project" value="InterPro"/>
</dbReference>
<dbReference type="InterPro" id="IPR025305">
    <property type="entry name" value="UCH_repeat_domain"/>
</dbReference>
<dbReference type="FunFam" id="3.90.70.10:FF:000122">
    <property type="entry name" value="Ubiquitin carboxyl-terminal hydrolase 2"/>
    <property type="match status" value="1"/>
</dbReference>
<dbReference type="EC" id="3.4.19.12" evidence="3"/>
<dbReference type="GO" id="GO:0070628">
    <property type="term" value="F:proteasome binding"/>
    <property type="evidence" value="ECO:0007669"/>
    <property type="project" value="TreeGrafter"/>
</dbReference>
<dbReference type="GO" id="GO:0004843">
    <property type="term" value="F:cysteine-type deubiquitinase activity"/>
    <property type="evidence" value="ECO:0007669"/>
    <property type="project" value="UniProtKB-EC"/>
</dbReference>
<dbReference type="Gene3D" id="3.90.70.10">
    <property type="entry name" value="Cysteine proteinases"/>
    <property type="match status" value="2"/>
</dbReference>
<evidence type="ECO:0000256" key="7">
    <source>
        <dbReference type="ARBA" id="ARBA00022807"/>
    </source>
</evidence>
<evidence type="ECO:0000256" key="11">
    <source>
        <dbReference type="ARBA" id="ARBA00042737"/>
    </source>
</evidence>
<sequence length="1288" mass="148860">MKVPPIPLFRISPYSVTIVELSSQRTIRKFRIALMYQPNAMEVDKSSGESEKSPTMKEATSVADIDDGKTVLYPGVTKRFPFKTSDRLLDDIKVDLSHILDKGLSDGLLKLPVLAYSKERATMNTWCIGYLLDPLVLQTNFEYNSVTCKEHNKVKVFMGVLFDPNFKMNSQDDLCRCSLYHIRVSTKIRTRLERTRTHFGVTQYYLVDKLHSYDEDDMDIYGDDDDDDAIIDSATFVSPHTNRVVRIEILKPEFSSEELLEFNSESIQLRYQNLCEKYPDLDVNSVPNQAECLNTLFKVFRNPLGRRDASDELKTIAADNKVLNAQLDPSWLVDKFGFELSEIETEDGKIIKEYKPPDFVNYLQDKKLRRLRDSYVRKSLELLFLGKQSASLLPKEVVASNSKIRSFQLYQTYFSDSFWHHLLHEHDRSDLNDHLHPYDNNYNFINITSNYHYADKDIIKNYETQVALDPQNTGIYYDALTFVANAKGSHQLLSYAFKQNVVGHDALKSAVSLFELDGATDPKSISEEVLLNLYREKSRNATPQARTDLKNAFRVLAKYKDSEKLKFCVELEPFQFETQAYKLLEIDKSVENDLIETAYSIKVSDAPGLKIECDRALYTLAVVKRSIPLFNLLFQKCPRFQQFYHMSYWSYSAALEALHVDYNASDELILEIFQSKWNQDPISSAEQFLNLKMALTKIGYERNSKVINHFLETGIVDPSYLPSGNWPAGINNIGNTCYLNSLLQYYFTISPLREYILNYNLLAVDLLAAVEKSRDMSERRIGGREVSKAEVERSVQFVYQLRNLFKDMVHTTERYVTPTRELAYLAFSPSNTEVEFDTIVQSDINESKDSLDARPLDIDTDLIDLSFDNDAVQVEADSVEVEADDIQVEADDIQVETDAVQDTSAATKRESSLSECELEPARPEHNEKNNTVHVAKINLEQLQNALEIGRQQDVTECIGNVLCQLESASVPLDYDEDNEQLDLIKQLFYGKLKQVLTPLDEPERKRTKYERFMSLLVNVGDHPKDIYDALDLYFQDDLLTLDEDKGSVKRSLTIEKLPTILQIQIQRVYYDREKFMPFKSLEPLPFSQKLYMDRYMATQDPELIRKKEHSAQLRAQLQLIKDQRRKLLAKNNDGQTLKSSMEETKRFLLSDVFQNVSQQTKTEKQNFLSQIDHFSATLETELQLLDNQAADIEHQITSNMENFKSIGYSLFAVFIHKGEASYGHYWVYLKDHINNGIWRKYNDESVTEVNENEVFYFAENNTATPYFLVYIKDSHKDEIEPLKRALFD</sequence>
<evidence type="ECO:0000256" key="12">
    <source>
        <dbReference type="SAM" id="MobiDB-lite"/>
    </source>
</evidence>
<evidence type="ECO:0000256" key="10">
    <source>
        <dbReference type="ARBA" id="ARBA00042236"/>
    </source>
</evidence>
<dbReference type="GeneID" id="28725363"/>
<name>A0A120K2M8_9SACH</name>
<dbReference type="InterPro" id="IPR001394">
    <property type="entry name" value="Peptidase_C19_UCH"/>
</dbReference>
<evidence type="ECO:0000313" key="14">
    <source>
        <dbReference type="EMBL" id="AMD22035.1"/>
    </source>
</evidence>
<dbReference type="OrthoDB" id="2420415at2759"/>
<dbReference type="SUPFAM" id="SSF54001">
    <property type="entry name" value="Cysteine proteinases"/>
    <property type="match status" value="1"/>
</dbReference>
<keyword evidence="4" id="KW-0645">Protease</keyword>
<evidence type="ECO:0000256" key="1">
    <source>
        <dbReference type="ARBA" id="ARBA00000707"/>
    </source>
</evidence>
<accession>A0A120K2M8</accession>
<evidence type="ECO:0000256" key="4">
    <source>
        <dbReference type="ARBA" id="ARBA00022670"/>
    </source>
</evidence>
<dbReference type="CDD" id="cd02666">
    <property type="entry name" value="Peptidase_C19J"/>
    <property type="match status" value="1"/>
</dbReference>
<dbReference type="InterPro" id="IPR018200">
    <property type="entry name" value="USP_CS"/>
</dbReference>
<keyword evidence="6" id="KW-0378">Hydrolase</keyword>
<dbReference type="GO" id="GO:0061136">
    <property type="term" value="P:regulation of proteasomal protein catabolic process"/>
    <property type="evidence" value="ECO:0007669"/>
    <property type="project" value="TreeGrafter"/>
</dbReference>
<dbReference type="Pfam" id="PF00443">
    <property type="entry name" value="UCH"/>
    <property type="match status" value="1"/>
</dbReference>
<organism evidence="14 15">
    <name type="scientific">Eremothecium sinecaudum</name>
    <dbReference type="NCBI Taxonomy" id="45286"/>
    <lineage>
        <taxon>Eukaryota</taxon>
        <taxon>Fungi</taxon>
        <taxon>Dikarya</taxon>
        <taxon>Ascomycota</taxon>
        <taxon>Saccharomycotina</taxon>
        <taxon>Saccharomycetes</taxon>
        <taxon>Saccharomycetales</taxon>
        <taxon>Saccharomycetaceae</taxon>
        <taxon>Eremothecium</taxon>
    </lineage>
</organism>
<evidence type="ECO:0000256" key="3">
    <source>
        <dbReference type="ARBA" id="ARBA00012759"/>
    </source>
</evidence>
<comment type="catalytic activity">
    <reaction evidence="1">
        <text>Thiol-dependent hydrolysis of ester, thioester, amide, peptide and isopeptide bonds formed by the C-terminal Gly of ubiquitin (a 76-residue protein attached to proteins as an intracellular targeting signal).</text>
        <dbReference type="EC" id="3.4.19.12"/>
    </reaction>
</comment>
<dbReference type="RefSeq" id="XP_017989031.1">
    <property type="nucleotide sequence ID" value="XM_018133806.1"/>
</dbReference>
<evidence type="ECO:0000256" key="8">
    <source>
        <dbReference type="ARBA" id="ARBA00040966"/>
    </source>
</evidence>
<evidence type="ECO:0000256" key="9">
    <source>
        <dbReference type="ARBA" id="ARBA00041732"/>
    </source>
</evidence>
<dbReference type="InterPro" id="IPR044635">
    <property type="entry name" value="UBP14-like"/>
</dbReference>
<dbReference type="GO" id="GO:0043161">
    <property type="term" value="P:proteasome-mediated ubiquitin-dependent protein catabolic process"/>
    <property type="evidence" value="ECO:0007669"/>
    <property type="project" value="InterPro"/>
</dbReference>